<dbReference type="PANTHER" id="PTHR11019">
    <property type="entry name" value="HTH-TYPE TRANSCRIPTIONAL REGULATOR NIMR"/>
    <property type="match status" value="1"/>
</dbReference>
<organism evidence="8 9">
    <name type="scientific">Pseudonocardia sulfidoxydans NBRC 16205</name>
    <dbReference type="NCBI Taxonomy" id="1223511"/>
    <lineage>
        <taxon>Bacteria</taxon>
        <taxon>Bacillati</taxon>
        <taxon>Actinomycetota</taxon>
        <taxon>Actinomycetes</taxon>
        <taxon>Pseudonocardiales</taxon>
        <taxon>Pseudonocardiaceae</taxon>
        <taxon>Pseudonocardia</taxon>
    </lineage>
</organism>
<dbReference type="PROSITE" id="PS01124">
    <property type="entry name" value="HTH_ARAC_FAMILY_2"/>
    <property type="match status" value="1"/>
</dbReference>
<accession>A0A511DG55</accession>
<keyword evidence="4" id="KW-0804">Transcription</keyword>
<evidence type="ECO:0000256" key="4">
    <source>
        <dbReference type="ARBA" id="ARBA00023163"/>
    </source>
</evidence>
<dbReference type="PROSITE" id="PS00041">
    <property type="entry name" value="HTH_ARAC_FAMILY_1"/>
    <property type="match status" value="1"/>
</dbReference>
<dbReference type="FunFam" id="1.10.10.60:FF:000132">
    <property type="entry name" value="AraC family transcriptional regulator"/>
    <property type="match status" value="1"/>
</dbReference>
<dbReference type="SUPFAM" id="SSF51182">
    <property type="entry name" value="RmlC-like cupins"/>
    <property type="match status" value="1"/>
</dbReference>
<dbReference type="RefSeq" id="WP_147104493.1">
    <property type="nucleotide sequence ID" value="NZ_BJVJ01000011.1"/>
</dbReference>
<dbReference type="EMBL" id="BJVJ01000011">
    <property type="protein sequence ID" value="GEL22724.1"/>
    <property type="molecule type" value="Genomic_DNA"/>
</dbReference>
<dbReference type="Gene3D" id="2.60.120.10">
    <property type="entry name" value="Jelly Rolls"/>
    <property type="match status" value="1"/>
</dbReference>
<dbReference type="GO" id="GO:0003700">
    <property type="term" value="F:DNA-binding transcription factor activity"/>
    <property type="evidence" value="ECO:0007669"/>
    <property type="project" value="InterPro"/>
</dbReference>
<dbReference type="InterPro" id="IPR009057">
    <property type="entry name" value="Homeodomain-like_sf"/>
</dbReference>
<evidence type="ECO:0000259" key="7">
    <source>
        <dbReference type="PROSITE" id="PS01124"/>
    </source>
</evidence>
<evidence type="ECO:0000256" key="6">
    <source>
        <dbReference type="ARBA" id="ARBA00079449"/>
    </source>
</evidence>
<keyword evidence="2" id="KW-0805">Transcription regulation</keyword>
<dbReference type="OrthoDB" id="2039152at2"/>
<dbReference type="CDD" id="cd06124">
    <property type="entry name" value="cupin_NimR-like_N"/>
    <property type="match status" value="1"/>
</dbReference>
<dbReference type="SUPFAM" id="SSF46689">
    <property type="entry name" value="Homeodomain-like"/>
    <property type="match status" value="1"/>
</dbReference>
<gene>
    <name evidence="8" type="ORF">PSU4_16780</name>
</gene>
<evidence type="ECO:0000313" key="9">
    <source>
        <dbReference type="Proteomes" id="UP000321685"/>
    </source>
</evidence>
<proteinExistence type="predicted"/>
<keyword evidence="9" id="KW-1185">Reference proteome</keyword>
<dbReference type="InterPro" id="IPR011051">
    <property type="entry name" value="RmlC_Cupin_sf"/>
</dbReference>
<protein>
    <recommendedName>
        <fullName evidence="5">HTH-type transcriptional regulator RipA</fullName>
    </recommendedName>
    <alternativeName>
        <fullName evidence="6">Repressor of iron proteins A</fullName>
    </alternativeName>
</protein>
<name>A0A511DG55_9PSEU</name>
<dbReference type="InterPro" id="IPR018060">
    <property type="entry name" value="HTH_AraC"/>
</dbReference>
<dbReference type="Pfam" id="PF12833">
    <property type="entry name" value="HTH_18"/>
    <property type="match status" value="1"/>
</dbReference>
<dbReference type="PANTHER" id="PTHR11019:SF199">
    <property type="entry name" value="HTH-TYPE TRANSCRIPTIONAL REGULATOR NIMR"/>
    <property type="match status" value="1"/>
</dbReference>
<dbReference type="AlphaFoldDB" id="A0A511DG55"/>
<dbReference type="InterPro" id="IPR014710">
    <property type="entry name" value="RmlC-like_jellyroll"/>
</dbReference>
<dbReference type="SMART" id="SM00342">
    <property type="entry name" value="HTH_ARAC"/>
    <property type="match status" value="1"/>
</dbReference>
<dbReference type="Proteomes" id="UP000321685">
    <property type="component" value="Unassembled WGS sequence"/>
</dbReference>
<keyword evidence="1" id="KW-0678">Repressor</keyword>
<evidence type="ECO:0000256" key="3">
    <source>
        <dbReference type="ARBA" id="ARBA00023125"/>
    </source>
</evidence>
<evidence type="ECO:0000256" key="2">
    <source>
        <dbReference type="ARBA" id="ARBA00023015"/>
    </source>
</evidence>
<feature type="domain" description="HTH araC/xylS-type" evidence="7">
    <location>
        <begin position="149"/>
        <end position="246"/>
    </location>
</feature>
<sequence length="248" mass="26961">MSQIRHSPNAPTLVEAHAAGDVIDRHRHDDHQLIYVSTGVLAISTARGAWVASSDRAVWVPAGIWHEHRFYGHTAMHSLGFPLDDAPLPDDSPTVLAVGGLLRELLIACTEPDLPGPEAGRLRAVLADRLRRAVVQPLVLPTPVDARLADACAAVEHDLAHPRSLGELARSVGTSERSLTRLFRTEFGMTYPQWRTAMRVFHAMIHLAEGATVTETAHRCGFATTSAFVDTFARTMGHTPGTHRLTSG</sequence>
<evidence type="ECO:0000313" key="8">
    <source>
        <dbReference type="EMBL" id="GEL22724.1"/>
    </source>
</evidence>
<dbReference type="GO" id="GO:0043565">
    <property type="term" value="F:sequence-specific DNA binding"/>
    <property type="evidence" value="ECO:0007669"/>
    <property type="project" value="InterPro"/>
</dbReference>
<keyword evidence="3" id="KW-0238">DNA-binding</keyword>
<reference evidence="8 9" key="1">
    <citation type="submission" date="2019-07" db="EMBL/GenBank/DDBJ databases">
        <title>Whole genome shotgun sequence of Pseudonocardia sulfidoxydans NBRC 16205.</title>
        <authorList>
            <person name="Hosoyama A."/>
            <person name="Uohara A."/>
            <person name="Ohji S."/>
            <person name="Ichikawa N."/>
        </authorList>
    </citation>
    <scope>NUCLEOTIDE SEQUENCE [LARGE SCALE GENOMIC DNA]</scope>
    <source>
        <strain evidence="8 9">NBRC 16205</strain>
    </source>
</reference>
<comment type="caution">
    <text evidence="8">The sequence shown here is derived from an EMBL/GenBank/DDBJ whole genome shotgun (WGS) entry which is preliminary data.</text>
</comment>
<dbReference type="InterPro" id="IPR018062">
    <property type="entry name" value="HTH_AraC-typ_CS"/>
</dbReference>
<dbReference type="Gene3D" id="1.10.10.60">
    <property type="entry name" value="Homeodomain-like"/>
    <property type="match status" value="1"/>
</dbReference>
<dbReference type="InterPro" id="IPR003313">
    <property type="entry name" value="AraC-bd"/>
</dbReference>
<dbReference type="Pfam" id="PF02311">
    <property type="entry name" value="AraC_binding"/>
    <property type="match status" value="1"/>
</dbReference>
<evidence type="ECO:0000256" key="5">
    <source>
        <dbReference type="ARBA" id="ARBA00074140"/>
    </source>
</evidence>
<evidence type="ECO:0000256" key="1">
    <source>
        <dbReference type="ARBA" id="ARBA00022491"/>
    </source>
</evidence>